<evidence type="ECO:0000256" key="5">
    <source>
        <dbReference type="ARBA" id="ARBA00023002"/>
    </source>
</evidence>
<dbReference type="PANTHER" id="PTHR43884:SF12">
    <property type="entry name" value="ISOVALERYL-COA DEHYDROGENASE, MITOCHONDRIAL-RELATED"/>
    <property type="match status" value="1"/>
</dbReference>
<dbReference type="Proteomes" id="UP000610960">
    <property type="component" value="Unassembled WGS sequence"/>
</dbReference>
<dbReference type="RefSeq" id="WP_188596709.1">
    <property type="nucleotide sequence ID" value="NZ_BMNL01000003.1"/>
</dbReference>
<dbReference type="Gene3D" id="2.40.110.10">
    <property type="entry name" value="Butyryl-CoA Dehydrogenase, subunit A, domain 2"/>
    <property type="match status" value="1"/>
</dbReference>
<dbReference type="FunFam" id="2.40.110.10:FF:000002">
    <property type="entry name" value="Acyl-CoA dehydrogenase fadE12"/>
    <property type="match status" value="1"/>
</dbReference>
<keyword evidence="4 6" id="KW-0274">FAD</keyword>
<keyword evidence="11" id="KW-1185">Reference proteome</keyword>
<keyword evidence="5 6" id="KW-0560">Oxidoreductase</keyword>
<proteinExistence type="inferred from homology"/>
<reference evidence="10" key="2">
    <citation type="submission" date="2020-09" db="EMBL/GenBank/DDBJ databases">
        <authorList>
            <person name="Sun Q."/>
            <person name="Ohkuma M."/>
        </authorList>
    </citation>
    <scope>NUCLEOTIDE SEQUENCE</scope>
    <source>
        <strain evidence="10">JCM 10088</strain>
    </source>
</reference>
<feature type="domain" description="Acyl-CoA dehydrogenase/oxidase C-terminal" evidence="7">
    <location>
        <begin position="227"/>
        <end position="376"/>
    </location>
</feature>
<dbReference type="SUPFAM" id="SSF56645">
    <property type="entry name" value="Acyl-CoA dehydrogenase NM domain-like"/>
    <property type="match status" value="1"/>
</dbReference>
<dbReference type="SUPFAM" id="SSF47203">
    <property type="entry name" value="Acyl-CoA dehydrogenase C-terminal domain-like"/>
    <property type="match status" value="1"/>
</dbReference>
<gene>
    <name evidence="10" type="ORF">GCM10007981_14090</name>
</gene>
<comment type="cofactor">
    <cofactor evidence="1 6">
        <name>FAD</name>
        <dbReference type="ChEBI" id="CHEBI:57692"/>
    </cofactor>
</comment>
<evidence type="ECO:0000256" key="6">
    <source>
        <dbReference type="RuleBase" id="RU362125"/>
    </source>
</evidence>
<dbReference type="InterPro" id="IPR013786">
    <property type="entry name" value="AcylCoA_DH/ox_N"/>
</dbReference>
<comment type="caution">
    <text evidence="10">The sequence shown here is derived from an EMBL/GenBank/DDBJ whole genome shotgun (WGS) entry which is preliminary data.</text>
</comment>
<evidence type="ECO:0000256" key="3">
    <source>
        <dbReference type="ARBA" id="ARBA00022630"/>
    </source>
</evidence>
<sequence>MHPLLDETHELVRKSAAEFAEREIDPFVKNMENYEYPRDLLRDMGKLGLLAPMGPIDYGGPGLDFRSEILTVEEVAKHSPGVATILEIQGSLIVDTLATYGNNAIKEKYLSKAISGETIISYALSEPCCGSDAAALESVARRERGEWVLNGHKMWITSGMNADAYLVFARTGPKEERHKSITAFMVDRNKCVETSPIHVIGLRGTGTAEVKFVDCELGDDAVVGEVNKGFYVAINSLNLGRTCVGSIGLGIAERAMREAISYIKQRSAFGRSLADFQVLQHYVANMYAQTESVRSLVYSAAYMRDKSLPDFLLYAHSAKLLGSRLGVESTRVAIQMMGGMGLSTDNVLEMLYRDAKVTEIYEGANEIILNTIYRFMEK</sequence>
<dbReference type="Pfam" id="PF02771">
    <property type="entry name" value="Acyl-CoA_dh_N"/>
    <property type="match status" value="1"/>
</dbReference>
<dbReference type="InterPro" id="IPR046373">
    <property type="entry name" value="Acyl-CoA_Oxase/DH_mid-dom_sf"/>
</dbReference>
<evidence type="ECO:0000313" key="11">
    <source>
        <dbReference type="Proteomes" id="UP000610960"/>
    </source>
</evidence>
<dbReference type="InterPro" id="IPR009100">
    <property type="entry name" value="AcylCoA_DH/oxidase_NM_dom_sf"/>
</dbReference>
<dbReference type="PANTHER" id="PTHR43884">
    <property type="entry name" value="ACYL-COA DEHYDROGENASE"/>
    <property type="match status" value="1"/>
</dbReference>
<evidence type="ECO:0000256" key="4">
    <source>
        <dbReference type="ARBA" id="ARBA00022827"/>
    </source>
</evidence>
<dbReference type="FunFam" id="1.10.540.10:FF:000026">
    <property type="entry name" value="Acyl-CoA dehydrogenase medium chain"/>
    <property type="match status" value="1"/>
</dbReference>
<dbReference type="EMBL" id="BMNL01000003">
    <property type="protein sequence ID" value="GGP21604.1"/>
    <property type="molecule type" value="Genomic_DNA"/>
</dbReference>
<accession>A0A830GX46</accession>
<dbReference type="InterPro" id="IPR036250">
    <property type="entry name" value="AcylCo_DH-like_C"/>
</dbReference>
<feature type="domain" description="Acyl-CoA dehydrogenase/oxidase N-terminal" evidence="9">
    <location>
        <begin position="7"/>
        <end position="117"/>
    </location>
</feature>
<dbReference type="AlphaFoldDB" id="A0A830GX46"/>
<evidence type="ECO:0000259" key="8">
    <source>
        <dbReference type="Pfam" id="PF02770"/>
    </source>
</evidence>
<dbReference type="PIRSF" id="PIRSF016578">
    <property type="entry name" value="HsaA"/>
    <property type="match status" value="1"/>
</dbReference>
<organism evidence="10 11">
    <name type="scientific">Thermocladium modestius</name>
    <dbReference type="NCBI Taxonomy" id="62609"/>
    <lineage>
        <taxon>Archaea</taxon>
        <taxon>Thermoproteota</taxon>
        <taxon>Thermoprotei</taxon>
        <taxon>Thermoproteales</taxon>
        <taxon>Thermoproteaceae</taxon>
        <taxon>Thermocladium</taxon>
    </lineage>
</organism>
<dbReference type="Pfam" id="PF02770">
    <property type="entry name" value="Acyl-CoA_dh_M"/>
    <property type="match status" value="1"/>
</dbReference>
<evidence type="ECO:0000256" key="1">
    <source>
        <dbReference type="ARBA" id="ARBA00001974"/>
    </source>
</evidence>
<dbReference type="Pfam" id="PF00441">
    <property type="entry name" value="Acyl-CoA_dh_1"/>
    <property type="match status" value="1"/>
</dbReference>
<comment type="similarity">
    <text evidence="2 6">Belongs to the acyl-CoA dehydrogenase family.</text>
</comment>
<dbReference type="InterPro" id="IPR037069">
    <property type="entry name" value="AcylCoA_DH/ox_N_sf"/>
</dbReference>
<feature type="domain" description="Acyl-CoA oxidase/dehydrogenase middle" evidence="8">
    <location>
        <begin position="122"/>
        <end position="215"/>
    </location>
</feature>
<name>A0A830GX46_9CREN</name>
<dbReference type="FunFam" id="1.20.140.10:FF:000001">
    <property type="entry name" value="Acyl-CoA dehydrogenase"/>
    <property type="match status" value="1"/>
</dbReference>
<keyword evidence="3 6" id="KW-0285">Flavoprotein</keyword>
<dbReference type="InterPro" id="IPR009075">
    <property type="entry name" value="AcylCo_DH/oxidase_C"/>
</dbReference>
<evidence type="ECO:0000256" key="2">
    <source>
        <dbReference type="ARBA" id="ARBA00009347"/>
    </source>
</evidence>
<dbReference type="GO" id="GO:0003995">
    <property type="term" value="F:acyl-CoA dehydrogenase activity"/>
    <property type="evidence" value="ECO:0007669"/>
    <property type="project" value="TreeGrafter"/>
</dbReference>
<dbReference type="GO" id="GO:0050660">
    <property type="term" value="F:flavin adenine dinucleotide binding"/>
    <property type="evidence" value="ECO:0007669"/>
    <property type="project" value="InterPro"/>
</dbReference>
<evidence type="ECO:0000313" key="10">
    <source>
        <dbReference type="EMBL" id="GGP21604.1"/>
    </source>
</evidence>
<evidence type="ECO:0000259" key="9">
    <source>
        <dbReference type="Pfam" id="PF02771"/>
    </source>
</evidence>
<reference evidence="10" key="1">
    <citation type="journal article" date="2014" name="Int. J. Syst. Evol. Microbiol.">
        <title>Complete genome sequence of Corynebacterium casei LMG S-19264T (=DSM 44701T), isolated from a smear-ripened cheese.</title>
        <authorList>
            <consortium name="US DOE Joint Genome Institute (JGI-PGF)"/>
            <person name="Walter F."/>
            <person name="Albersmeier A."/>
            <person name="Kalinowski J."/>
            <person name="Ruckert C."/>
        </authorList>
    </citation>
    <scope>NUCLEOTIDE SEQUENCE</scope>
    <source>
        <strain evidence="10">JCM 10088</strain>
    </source>
</reference>
<dbReference type="Gene3D" id="1.10.540.10">
    <property type="entry name" value="Acyl-CoA dehydrogenase/oxidase, N-terminal domain"/>
    <property type="match status" value="1"/>
</dbReference>
<dbReference type="OrthoDB" id="275197at2157"/>
<dbReference type="InterPro" id="IPR006091">
    <property type="entry name" value="Acyl-CoA_Oxase/DH_mid-dom"/>
</dbReference>
<evidence type="ECO:0000259" key="7">
    <source>
        <dbReference type="Pfam" id="PF00441"/>
    </source>
</evidence>
<protein>
    <submittedName>
        <fullName evidence="10">Acyl-CoA dehydrogenase</fullName>
    </submittedName>
</protein>
<dbReference type="Gene3D" id="1.20.140.10">
    <property type="entry name" value="Butyryl-CoA Dehydrogenase, subunit A, domain 3"/>
    <property type="match status" value="1"/>
</dbReference>